<comment type="caution">
    <text evidence="2">The sequence shown here is derived from an EMBL/GenBank/DDBJ whole genome shotgun (WGS) entry which is preliminary data.</text>
</comment>
<feature type="region of interest" description="Disordered" evidence="1">
    <location>
        <begin position="215"/>
        <end position="256"/>
    </location>
</feature>
<dbReference type="EMBL" id="JAODYH010000010">
    <property type="protein sequence ID" value="MCT9812569.1"/>
    <property type="molecule type" value="Genomic_DNA"/>
</dbReference>
<dbReference type="RefSeq" id="WP_261501816.1">
    <property type="nucleotide sequence ID" value="NZ_JAODYH010000010.1"/>
</dbReference>
<feature type="compositionally biased region" description="Low complexity" evidence="1">
    <location>
        <begin position="222"/>
        <end position="256"/>
    </location>
</feature>
<feature type="compositionally biased region" description="Low complexity" evidence="1">
    <location>
        <begin position="118"/>
        <end position="133"/>
    </location>
</feature>
<reference evidence="2 3" key="1">
    <citation type="submission" date="2022-09" db="EMBL/GenBank/DDBJ databases">
        <title>Draft genome of isolate Be4.</title>
        <authorList>
            <person name="Sanchez-Castro I."/>
            <person name="Martinez-Rodriguez P."/>
            <person name="Descostes M."/>
            <person name="Merroun M."/>
        </authorList>
    </citation>
    <scope>NUCLEOTIDE SEQUENCE [LARGE SCALE GENOMIC DNA]</scope>
    <source>
        <strain evidence="2 3">Be4</strain>
    </source>
</reference>
<keyword evidence="3" id="KW-1185">Reference proteome</keyword>
<evidence type="ECO:0008006" key="4">
    <source>
        <dbReference type="Google" id="ProtNLM"/>
    </source>
</evidence>
<gene>
    <name evidence="2" type="ORF">N0K08_18210</name>
</gene>
<protein>
    <recommendedName>
        <fullName evidence="4">Transcriptional regulator</fullName>
    </recommendedName>
</protein>
<dbReference type="InterPro" id="IPR050026">
    <property type="entry name" value="PHA_gran_PhaM_N"/>
</dbReference>
<dbReference type="Proteomes" id="UP001525968">
    <property type="component" value="Unassembled WGS sequence"/>
</dbReference>
<accession>A0ABT2PS09</accession>
<evidence type="ECO:0000256" key="1">
    <source>
        <dbReference type="SAM" id="MobiDB-lite"/>
    </source>
</evidence>
<dbReference type="NCBIfam" id="NF043076">
    <property type="entry name" value="PHA_gran_PhaM"/>
    <property type="match status" value="1"/>
</dbReference>
<proteinExistence type="predicted"/>
<evidence type="ECO:0000313" key="2">
    <source>
        <dbReference type="EMBL" id="MCT9812569.1"/>
    </source>
</evidence>
<name>A0ABT2PS09_9BURK</name>
<feature type="region of interest" description="Disordered" evidence="1">
    <location>
        <begin position="112"/>
        <end position="150"/>
    </location>
</feature>
<evidence type="ECO:0000313" key="3">
    <source>
        <dbReference type="Proteomes" id="UP001525968"/>
    </source>
</evidence>
<sequence length="256" mass="26160">MSDSSGSDPFGFAKFIPGFDFLQSLSQSAAGAAGAAPSAPLAGMAQWIAPTASVEDIDKRIQELRSVQFWLEQNGRALTATIQALEVQKMTLATLQSMQGGLSEWAKASPFKMPETGAPAPAAAAAAPKAAPAPSAPPAQDTAEPPQASAAAAIDPMQWWGALTQQFQQIATQALQEPAGQKAMEAGTQMASELARTAMQTATDLAQVVQPAAAPVKPAPAKPAARKAAPAAKKTAAPAAKKPAAKKAAATKTPRR</sequence>
<organism evidence="2 3">
    <name type="scientific">Acidovorax bellezanensis</name>
    <dbReference type="NCBI Taxonomy" id="2976702"/>
    <lineage>
        <taxon>Bacteria</taxon>
        <taxon>Pseudomonadati</taxon>
        <taxon>Pseudomonadota</taxon>
        <taxon>Betaproteobacteria</taxon>
        <taxon>Burkholderiales</taxon>
        <taxon>Comamonadaceae</taxon>
        <taxon>Acidovorax</taxon>
    </lineage>
</organism>